<protein>
    <submittedName>
        <fullName evidence="2">Uncharacterized protein</fullName>
    </submittedName>
</protein>
<sequence length="127" mass="13123">MVLGGGQVPTDHWLALPDVTLVDGKPDGRGGRTFRISRFVDMDLSVQSPKDPSVYQTATVYIFDKNGALMVEQTAAADLPAPAPKTAPPPSPAEAETPPPAETTGSEPQADTVEEAISSEAGGVPAP</sequence>
<evidence type="ECO:0000313" key="2">
    <source>
        <dbReference type="EMBL" id="BBO88882.1"/>
    </source>
</evidence>
<evidence type="ECO:0000313" key="3">
    <source>
        <dbReference type="Proteomes" id="UP000422108"/>
    </source>
</evidence>
<name>A0A5K8A8C4_9BACT</name>
<proteinExistence type="predicted"/>
<feature type="compositionally biased region" description="Pro residues" evidence="1">
    <location>
        <begin position="81"/>
        <end position="101"/>
    </location>
</feature>
<feature type="region of interest" description="Disordered" evidence="1">
    <location>
        <begin position="74"/>
        <end position="127"/>
    </location>
</feature>
<organism evidence="2 3">
    <name type="scientific">Desulfosarcina ovata subsp. ovata</name>
    <dbReference type="NCBI Taxonomy" id="2752305"/>
    <lineage>
        <taxon>Bacteria</taxon>
        <taxon>Pseudomonadati</taxon>
        <taxon>Thermodesulfobacteriota</taxon>
        <taxon>Desulfobacteria</taxon>
        <taxon>Desulfobacterales</taxon>
        <taxon>Desulfosarcinaceae</taxon>
        <taxon>Desulfosarcina</taxon>
    </lineage>
</organism>
<dbReference type="AlphaFoldDB" id="A0A5K8A8C4"/>
<reference evidence="2 3" key="1">
    <citation type="submission" date="2019-11" db="EMBL/GenBank/DDBJ databases">
        <title>Comparative genomics of hydrocarbon-degrading Desulfosarcina strains.</title>
        <authorList>
            <person name="Watanabe M."/>
            <person name="Kojima H."/>
            <person name="Fukui M."/>
        </authorList>
    </citation>
    <scope>NUCLEOTIDE SEQUENCE [LARGE SCALE GENOMIC DNA]</scope>
    <source>
        <strain evidence="3">oXyS1</strain>
    </source>
</reference>
<evidence type="ECO:0000256" key="1">
    <source>
        <dbReference type="SAM" id="MobiDB-lite"/>
    </source>
</evidence>
<dbReference type="Proteomes" id="UP000422108">
    <property type="component" value="Chromosome"/>
</dbReference>
<dbReference type="EMBL" id="AP021879">
    <property type="protein sequence ID" value="BBO88882.1"/>
    <property type="molecule type" value="Genomic_DNA"/>
</dbReference>
<gene>
    <name evidence="2" type="ORF">DSCOOX_20620</name>
</gene>
<keyword evidence="3" id="KW-1185">Reference proteome</keyword>
<accession>A0A5K8A8C4</accession>